<dbReference type="InterPro" id="IPR022409">
    <property type="entry name" value="PKD/Chitinase_dom"/>
</dbReference>
<dbReference type="GO" id="GO:0006999">
    <property type="term" value="P:nuclear pore organization"/>
    <property type="evidence" value="ECO:0007669"/>
    <property type="project" value="TreeGrafter"/>
</dbReference>
<dbReference type="PANTHER" id="PTHR28206:SF1">
    <property type="entry name" value="NUCLEOPORIN POM152"/>
    <property type="match status" value="1"/>
</dbReference>
<dbReference type="Proteomes" id="UP000642920">
    <property type="component" value="Unassembled WGS sequence"/>
</dbReference>
<reference evidence="2" key="1">
    <citation type="submission" date="2021-01" db="EMBL/GenBank/DDBJ databases">
        <title>Marivirga sp. nov., isolated from intertidal surface sediments.</title>
        <authorList>
            <person name="Zhang M."/>
        </authorList>
    </citation>
    <scope>NUCLEOTIDE SEQUENCE</scope>
    <source>
        <strain evidence="2">SM1354</strain>
    </source>
</reference>
<feature type="domain" description="PKD" evidence="1">
    <location>
        <begin position="2058"/>
        <end position="2112"/>
    </location>
</feature>
<protein>
    <submittedName>
        <fullName evidence="2">PKD domain-containing protein</fullName>
    </submittedName>
</protein>
<accession>A0A937DJY3</accession>
<evidence type="ECO:0000313" key="3">
    <source>
        <dbReference type="Proteomes" id="UP000642920"/>
    </source>
</evidence>
<dbReference type="PANTHER" id="PTHR28206">
    <property type="entry name" value="NUCLEOPORIN POM152"/>
    <property type="match status" value="1"/>
</dbReference>
<dbReference type="GO" id="GO:0017056">
    <property type="term" value="F:structural constituent of nuclear pore"/>
    <property type="evidence" value="ECO:0007669"/>
    <property type="project" value="InterPro"/>
</dbReference>
<gene>
    <name evidence="2" type="ORF">JKP34_10490</name>
</gene>
<dbReference type="Gene3D" id="2.60.40.10">
    <property type="entry name" value="Immunoglobulins"/>
    <property type="match status" value="4"/>
</dbReference>
<dbReference type="EMBL" id="JAERQG010000002">
    <property type="protein sequence ID" value="MBL0765681.1"/>
    <property type="molecule type" value="Genomic_DNA"/>
</dbReference>
<name>A0A937DJY3_9BACT</name>
<dbReference type="SMART" id="SM00089">
    <property type="entry name" value="PKD"/>
    <property type="match status" value="4"/>
</dbReference>
<sequence length="2299" mass="248308">MLISLIGISGKSYAQCGASSGVGGFQTLEEDFCGGEKQVWAGKSYSNVDVPAGTDVYILVDWGYPGATDYYPTVLEFGNYIIDNTPTVLPPAGALFANDRYAYHVYPENLEDCSYDVDVFLVFVDAGEDPATHPSSIICPGTVNSASTIYWEKDNILPGNLAIEEAPIIRICEGETVTINPLYNISLYNCPLTNNTSDRWFQWIYNIDGGNPIPDVVINGPNLGGSQTFNAGGVASNLNFEEVVQIDPGPNLVPGDIDMLPTGTITIDGTNTVAGQYFDIQLNAWNVCNPFDDPDNPSTPNLNSAANADSLPEFTTVRILIIDEPILDPIEILDASSNPKPGNLFCPEEVIRIFNDGTDLGPGPWTINIYDGPTTADPLIVSYPNQNRTLDIENTTGPDAAALNAPGVKTVEVIKVNNSSDITGGCSSSVTAQYEIIGTPAATIGFDDGSFGSPNTADTSYEICAESLPLNLELTDETPGKTVNLTTEWLIEKVSPNSSTIDNIDDGGGGATAFDYPSNPLIISDTGHYRVQLYILDGSTNCTTSDQLDIYVYDTPEALFSATGVCEGEDTDFDPSASNIPTTINGEVIDQWLWDFSYDGVTFNTELTRTNDNSFTRNLGTADDYEVALITRTDKGCYSDTTVTTVSVYANPNADLQALYGQDYETFVEDDPYTGDPICPGTLIKFFNNSDEASNDPSVVDVGYYLEIDSIGTTVTRAIGGSGTFATPDIFYNTTGSNVNYSVQLIATANPTDGNPDNDCVELSAPIVVEVLPGSPSGFTIYEDNTKSNVYEPTSSYCSPHEFTFEINNVTNNLLNPGDSVVWEVFDGATLLGGDTIAYSTGTASDYDFSFLFENDFPSIAPINYTITLQPFSDGFCVNSSSNTVRVLPKPISNFAPTDTVVTCDSVTFYFEAEQAGLLNYFWNATPVDSDAIADTLIAENINGPEYWVSFGRPADTDPPLTINVTLQTENVFGCPSDLSGTFTANIQPEDNFNIDLVYSGTGNCLPNTYTFTNNTIPADIPANTEWELHITNVNLGSTTIINTDTLPASNKDFSAGFVYEFTQAANYEIRLIALLESTCDLASDPPISLTFNNSPQMGFRPVQDEGCSPLELDLIDVSFNPDGTDLDEITLQWTNLVSGVTFSLVVNNEPADYFNSIIPFDLLYTTYDGTGYNDYEITLTGENEFGCIDDSVYNVRVYQTPVIDFDIVSPNPACEGDYTFEFDVITYNVPPNTDLTWNWNDGTDTTLSSPNNIQHTFVNRASFFGSDNYMVSLTAESANGCTTTVTKSIELNPRVRAEFFADKNSGCSPLLVNFTSFSQGTGLTGNHIYQYKEATSAAWINVPSADISASGMTTISFPNTTAADLIYDVRHIAVSSVGGCSDTSAVAQITVFPEIAPPGIEGPDEVCAFAQSINFNIPATEVNATSNYLWSLPLGAFISSQNANGSEITVNFSSFSGNLEVSELNDQGCISDPNIKPITVLTGPTGVLSLNGTNVICPGESTSLRFDLSGPGSSDDFTVVYNNGTSNDTLRNIPDGYIHSVSPTASTNYFLLSVIDNDYPACTPSAISGSAFVSVNLQPSVTLTGDATICEDVSTNLFFNLTGVGPWDVEYTDGTNTFSFTTNSPVHLEAVTPSENTVYTPVSVLDNNTPRCSGPVNGSATITVNPKPTAEIFGDQDELCANAPTEIRLNLTGNPPWLVRYSDGTNTFTLNNISPTGTYDPSTDTYTHSFNVNPPSGTTSYTLIDVRDVNNCLGDIQGSAVLEANDLPTVDLNGNAAICLGSSTDLDLSFTGDGPFSISYLANSDTLTANNLSASSSLTVSPDVNTVYRIIELIDVRGCTGNILGSPVSVQVNSLPTAEISGADTICYGDETNLIFDLTGRGPWTVTYTDGVDQNTFTTSFNRHFEPIIPTATRTYSIISVTDSNTPVCTGTTTGNPQIFVYPQLEASFTFTPEQPSQPDDATITITNTTTNKNSWEYEWDFGDGTISNEVDPAPHTYEDFGDFVLKMTATNGLCTDTYQAVISIDAVSPIVDFRATPLEGCLPLVVEFENLSRFADPGTYQWEFGDNQRVRAVENPTHVYTSPGTYTVTLTADNITRNQQTETKEAYITVYETPQSSFTIPDEFRQVFTGEEVQFVNTSIGADEFVWKFGDGNQSFDENPVHVYGDSGVYDITLIAINSTTGCEDSFALDAQVKVILGGESKIANAFTPSRAGPGSASSNVQSNDIFLPQVEGVSEFNMLIYNRWGELLFESNDKTIGWDGYYKGQLMPQGVYVYRLELVYENGRRETKVGDITLIR</sequence>
<dbReference type="SUPFAM" id="SSF49299">
    <property type="entry name" value="PKD domain"/>
    <property type="match status" value="4"/>
</dbReference>
<dbReference type="PROSITE" id="PS50093">
    <property type="entry name" value="PKD"/>
    <property type="match status" value="3"/>
</dbReference>
<evidence type="ECO:0000313" key="2">
    <source>
        <dbReference type="EMBL" id="MBL0765681.1"/>
    </source>
</evidence>
<dbReference type="Pfam" id="PF18911">
    <property type="entry name" value="PKD_4"/>
    <property type="match status" value="3"/>
</dbReference>
<evidence type="ECO:0000259" key="1">
    <source>
        <dbReference type="PROSITE" id="PS50093"/>
    </source>
</evidence>
<dbReference type="RefSeq" id="WP_201920780.1">
    <property type="nucleotide sequence ID" value="NZ_JAERQG010000002.1"/>
</dbReference>
<dbReference type="Pfam" id="PF19408">
    <property type="entry name" value="PKD_6"/>
    <property type="match status" value="1"/>
</dbReference>
<feature type="domain" description="PKD" evidence="1">
    <location>
        <begin position="1964"/>
        <end position="2013"/>
    </location>
</feature>
<proteinExistence type="predicted"/>
<dbReference type="InterPro" id="IPR037701">
    <property type="entry name" value="Pom152"/>
</dbReference>
<organism evidence="2 3">
    <name type="scientific">Marivirga atlantica</name>
    <dbReference type="NCBI Taxonomy" id="1548457"/>
    <lineage>
        <taxon>Bacteria</taxon>
        <taxon>Pseudomonadati</taxon>
        <taxon>Bacteroidota</taxon>
        <taxon>Cytophagia</taxon>
        <taxon>Cytophagales</taxon>
        <taxon>Marivirgaceae</taxon>
        <taxon>Marivirga</taxon>
    </lineage>
</organism>
<keyword evidence="3" id="KW-1185">Reference proteome</keyword>
<dbReference type="InterPro" id="IPR045829">
    <property type="entry name" value="PKD_6"/>
</dbReference>
<dbReference type="InterPro" id="IPR035986">
    <property type="entry name" value="PKD_dom_sf"/>
</dbReference>
<comment type="caution">
    <text evidence="2">The sequence shown here is derived from an EMBL/GenBank/DDBJ whole genome shotgun (WGS) entry which is preliminary data.</text>
</comment>
<dbReference type="Pfam" id="PF13585">
    <property type="entry name" value="CHU_C"/>
    <property type="match status" value="1"/>
</dbReference>
<dbReference type="InterPro" id="IPR026341">
    <property type="entry name" value="T9SS_type_B"/>
</dbReference>
<dbReference type="CDD" id="cd00146">
    <property type="entry name" value="PKD"/>
    <property type="match status" value="2"/>
</dbReference>
<dbReference type="GO" id="GO:0006606">
    <property type="term" value="P:protein import into nucleus"/>
    <property type="evidence" value="ECO:0007669"/>
    <property type="project" value="TreeGrafter"/>
</dbReference>
<feature type="domain" description="PKD" evidence="1">
    <location>
        <begin position="2147"/>
        <end position="2181"/>
    </location>
</feature>
<dbReference type="NCBIfam" id="TIGR04131">
    <property type="entry name" value="Bac_Flav_CTERM"/>
    <property type="match status" value="1"/>
</dbReference>
<dbReference type="InterPro" id="IPR000601">
    <property type="entry name" value="PKD_dom"/>
</dbReference>
<dbReference type="InterPro" id="IPR013783">
    <property type="entry name" value="Ig-like_fold"/>
</dbReference>